<dbReference type="EMBL" id="OU015568">
    <property type="protein sequence ID" value="CAG5091125.1"/>
    <property type="molecule type" value="Genomic_DNA"/>
</dbReference>
<feature type="signal peptide" evidence="1">
    <location>
        <begin position="1"/>
        <end position="17"/>
    </location>
</feature>
<name>A0ABN7S6K2_OIKDI</name>
<proteinExistence type="predicted"/>
<evidence type="ECO:0000256" key="1">
    <source>
        <dbReference type="SAM" id="SignalP"/>
    </source>
</evidence>
<evidence type="ECO:0000313" key="2">
    <source>
        <dbReference type="EMBL" id="CAG5091125.1"/>
    </source>
</evidence>
<keyword evidence="3" id="KW-1185">Reference proteome</keyword>
<evidence type="ECO:0000313" key="3">
    <source>
        <dbReference type="Proteomes" id="UP001158576"/>
    </source>
</evidence>
<reference evidence="2 3" key="1">
    <citation type="submission" date="2021-04" db="EMBL/GenBank/DDBJ databases">
        <authorList>
            <person name="Bliznina A."/>
        </authorList>
    </citation>
    <scope>NUCLEOTIDE SEQUENCE [LARGE SCALE GENOMIC DNA]</scope>
</reference>
<gene>
    <name evidence="2" type="ORF">OKIOD_LOCUS4425</name>
</gene>
<sequence>MKLFGITLALASAQGLGNETEDARHYFPEPHTTFYPRVTLPPPKSCWKCEGENYGLCMQQHNINYGFMGLTCPYGKVCSIVERRRGGKIEWVSMGCKDEDVCKEEQQHNIRPCPQMPTATECHQMIYGHSYEKVPSVCRKCFDETNGAKAAGDFIRKIGIADANKKTPPSLPLYPDWMGEEDPAKKWKPYY</sequence>
<feature type="chain" id="PRO_5045155091" evidence="1">
    <location>
        <begin position="18"/>
        <end position="191"/>
    </location>
</feature>
<protein>
    <submittedName>
        <fullName evidence="2">Oidioi.mRNA.OKI2018_I69.PAR.g12867.t1.cds</fullName>
    </submittedName>
</protein>
<accession>A0ABN7S6K2</accession>
<organism evidence="2 3">
    <name type="scientific">Oikopleura dioica</name>
    <name type="common">Tunicate</name>
    <dbReference type="NCBI Taxonomy" id="34765"/>
    <lineage>
        <taxon>Eukaryota</taxon>
        <taxon>Metazoa</taxon>
        <taxon>Chordata</taxon>
        <taxon>Tunicata</taxon>
        <taxon>Appendicularia</taxon>
        <taxon>Copelata</taxon>
        <taxon>Oikopleuridae</taxon>
        <taxon>Oikopleura</taxon>
    </lineage>
</organism>
<keyword evidence="1" id="KW-0732">Signal</keyword>
<dbReference type="Proteomes" id="UP001158576">
    <property type="component" value="Chromosome PAR"/>
</dbReference>